<gene>
    <name evidence="9" type="ORF">CTOB1V02_LOCUS1167</name>
</gene>
<feature type="region of interest" description="Disordered" evidence="7">
    <location>
        <begin position="497"/>
        <end position="548"/>
    </location>
</feature>
<dbReference type="GO" id="GO:0005436">
    <property type="term" value="F:sodium:phosphate symporter activity"/>
    <property type="evidence" value="ECO:0007669"/>
    <property type="project" value="InterPro"/>
</dbReference>
<evidence type="ECO:0000256" key="8">
    <source>
        <dbReference type="SAM" id="Phobius"/>
    </source>
</evidence>
<comment type="similarity">
    <text evidence="2">Belongs to the SLC34A transporter family.</text>
</comment>
<keyword evidence="3" id="KW-1003">Cell membrane</keyword>
<evidence type="ECO:0000256" key="5">
    <source>
        <dbReference type="ARBA" id="ARBA00022989"/>
    </source>
</evidence>
<organism evidence="9">
    <name type="scientific">Cyprideis torosa</name>
    <dbReference type="NCBI Taxonomy" id="163714"/>
    <lineage>
        <taxon>Eukaryota</taxon>
        <taxon>Metazoa</taxon>
        <taxon>Ecdysozoa</taxon>
        <taxon>Arthropoda</taxon>
        <taxon>Crustacea</taxon>
        <taxon>Oligostraca</taxon>
        <taxon>Ostracoda</taxon>
        <taxon>Podocopa</taxon>
        <taxon>Podocopida</taxon>
        <taxon>Cytherocopina</taxon>
        <taxon>Cytheroidea</taxon>
        <taxon>Cytherideidae</taxon>
        <taxon>Cyprideis</taxon>
    </lineage>
</organism>
<dbReference type="AlphaFoldDB" id="A0A7R8ZKW8"/>
<name>A0A7R8ZKW8_9CRUS</name>
<feature type="transmembrane region" description="Helical" evidence="8">
    <location>
        <begin position="201"/>
        <end position="226"/>
    </location>
</feature>
<keyword evidence="6 8" id="KW-0472">Membrane</keyword>
<accession>A0A7R8ZKW8</accession>
<feature type="transmembrane region" description="Helical" evidence="8">
    <location>
        <begin position="401"/>
        <end position="421"/>
    </location>
</feature>
<evidence type="ECO:0000256" key="7">
    <source>
        <dbReference type="SAM" id="MobiDB-lite"/>
    </source>
</evidence>
<feature type="transmembrane region" description="Helical" evidence="8">
    <location>
        <begin position="363"/>
        <end position="380"/>
    </location>
</feature>
<comment type="subcellular location">
    <subcellularLocation>
        <location evidence="1">Apical cell membrane</location>
        <topology evidence="1">Multi-pass membrane protein</topology>
    </subcellularLocation>
</comment>
<keyword evidence="5 8" id="KW-1133">Transmembrane helix</keyword>
<protein>
    <submittedName>
        <fullName evidence="9">Uncharacterized protein</fullName>
    </submittedName>
</protein>
<dbReference type="EMBL" id="OB660163">
    <property type="protein sequence ID" value="CAD7223173.1"/>
    <property type="molecule type" value="Genomic_DNA"/>
</dbReference>
<evidence type="ECO:0000256" key="4">
    <source>
        <dbReference type="ARBA" id="ARBA00022692"/>
    </source>
</evidence>
<dbReference type="OrthoDB" id="76259at2759"/>
<feature type="compositionally biased region" description="Basic and acidic residues" evidence="7">
    <location>
        <begin position="499"/>
        <end position="509"/>
    </location>
</feature>
<keyword evidence="4 8" id="KW-0812">Transmembrane</keyword>
<sequence>MTSEANPSKDKRLEVAAALDETLKVADIPKWKDLTPSQKRKRAAVTTLKVIGVFVLLYFFICSLDLLSSAFKLMAGKATGDIFASSDLLSNPVVGVIIGILSTVLVQSSSTSTSIIVSLVTAGVTDVKHAIPMIMGANMGTSVTNTLVSMAHAGDREEFRRAFAGATVHDCFNILSIVVLLPLELITGKYIFHDTSLSDSAVGIILLIISLLVMSSCLIFVVKILHSVLQGQIASVIKRIVNADIPAAPWLTGYIAILVGAFMTFLVQSSSVFTSALTPLVGVGIIEVDRVYPLTLGSNLGTTSTAILASLTATGDKLKPSLQAALCHLVFNLTEPKLFLTGPQEMNSSLRFRSAFNIIIKRHIIPMSAIIGLIIFYVVPLMRIPIPMCKFLGKTTAKYRWFAIVYILGVFFLIPALILGLSAVSEWLLLGVLIPILLLLIAVLTISTLQRKKPSILPKVLKNWKFLPEPLRSLAPLDRFFSRLPCCKKLHGLQHHHNHHEETPGEAKEGVNPASDFAMTSMESRKQQQSPPNSRKLDDNDDKFLAVV</sequence>
<dbReference type="GO" id="GO:0044341">
    <property type="term" value="P:sodium-dependent phosphate transport"/>
    <property type="evidence" value="ECO:0007669"/>
    <property type="project" value="InterPro"/>
</dbReference>
<reference evidence="9" key="1">
    <citation type="submission" date="2020-11" db="EMBL/GenBank/DDBJ databases">
        <authorList>
            <person name="Tran Van P."/>
        </authorList>
    </citation>
    <scope>NUCLEOTIDE SEQUENCE</scope>
</reference>
<evidence type="ECO:0000256" key="2">
    <source>
        <dbReference type="ARBA" id="ARBA00005808"/>
    </source>
</evidence>
<dbReference type="InterPro" id="IPR003841">
    <property type="entry name" value="Na/Pi_transpt"/>
</dbReference>
<dbReference type="GO" id="GO:0016324">
    <property type="term" value="C:apical plasma membrane"/>
    <property type="evidence" value="ECO:0007669"/>
    <property type="project" value="UniProtKB-SubCell"/>
</dbReference>
<feature type="transmembrane region" description="Helical" evidence="8">
    <location>
        <begin position="48"/>
        <end position="68"/>
    </location>
</feature>
<dbReference type="Pfam" id="PF02690">
    <property type="entry name" value="Na_Pi_cotrans"/>
    <property type="match status" value="2"/>
</dbReference>
<feature type="transmembrane region" description="Helical" evidence="8">
    <location>
        <begin position="247"/>
        <end position="267"/>
    </location>
</feature>
<evidence type="ECO:0000256" key="1">
    <source>
        <dbReference type="ARBA" id="ARBA00004424"/>
    </source>
</evidence>
<feature type="transmembrane region" description="Helical" evidence="8">
    <location>
        <begin position="88"/>
        <end position="106"/>
    </location>
</feature>
<dbReference type="PANTHER" id="PTHR10010">
    <property type="entry name" value="SOLUTE CARRIER FAMILY 34 SODIUM PHOSPHATE , MEMBER 2-RELATED"/>
    <property type="match status" value="1"/>
</dbReference>
<proteinExistence type="inferred from homology"/>
<feature type="transmembrane region" description="Helical" evidence="8">
    <location>
        <begin position="427"/>
        <end position="449"/>
    </location>
</feature>
<evidence type="ECO:0000256" key="3">
    <source>
        <dbReference type="ARBA" id="ARBA00022475"/>
    </source>
</evidence>
<evidence type="ECO:0000256" key="6">
    <source>
        <dbReference type="ARBA" id="ARBA00023136"/>
    </source>
</evidence>
<dbReference type="PANTHER" id="PTHR10010:SF46">
    <property type="entry name" value="SODIUM-DEPENDENT PHOSPHATE TRANSPORT PROTEIN 2B"/>
    <property type="match status" value="1"/>
</dbReference>
<feature type="compositionally biased region" description="Basic and acidic residues" evidence="7">
    <location>
        <begin position="535"/>
        <end position="548"/>
    </location>
</feature>
<evidence type="ECO:0000313" key="9">
    <source>
        <dbReference type="EMBL" id="CAD7223173.1"/>
    </source>
</evidence>